<dbReference type="AlphaFoldDB" id="A0A8X6H5F9"/>
<name>A0A8X6H5F9_TRICU</name>
<proteinExistence type="predicted"/>
<protein>
    <submittedName>
        <fullName evidence="1">Uncharacterized protein</fullName>
    </submittedName>
</protein>
<accession>A0A8X6H5F9</accession>
<dbReference type="EMBL" id="BMAO01002347">
    <property type="protein sequence ID" value="GFQ80109.1"/>
    <property type="molecule type" value="Genomic_DNA"/>
</dbReference>
<evidence type="ECO:0000313" key="2">
    <source>
        <dbReference type="Proteomes" id="UP000887116"/>
    </source>
</evidence>
<gene>
    <name evidence="1" type="ORF">TNCT_699641</name>
</gene>
<organism evidence="1 2">
    <name type="scientific">Trichonephila clavata</name>
    <name type="common">Joro spider</name>
    <name type="synonym">Nephila clavata</name>
    <dbReference type="NCBI Taxonomy" id="2740835"/>
    <lineage>
        <taxon>Eukaryota</taxon>
        <taxon>Metazoa</taxon>
        <taxon>Ecdysozoa</taxon>
        <taxon>Arthropoda</taxon>
        <taxon>Chelicerata</taxon>
        <taxon>Arachnida</taxon>
        <taxon>Araneae</taxon>
        <taxon>Araneomorphae</taxon>
        <taxon>Entelegynae</taxon>
        <taxon>Araneoidea</taxon>
        <taxon>Nephilidae</taxon>
        <taxon>Trichonephila</taxon>
    </lineage>
</organism>
<dbReference type="Proteomes" id="UP000887116">
    <property type="component" value="Unassembled WGS sequence"/>
</dbReference>
<keyword evidence="2" id="KW-1185">Reference proteome</keyword>
<evidence type="ECO:0000313" key="1">
    <source>
        <dbReference type="EMBL" id="GFQ80109.1"/>
    </source>
</evidence>
<sequence>MKLREFRNSDNDFDTNNQQMNYKECIQSINREIKRKLNPPHSSQTIGANIIKTIPEVTRYATARVTDAKSALEIVFNSTIENEIIKMTNIKREKVYKKQWENIGSKTFQAYTVLLLLAGVYKSYGE</sequence>
<reference evidence="1" key="1">
    <citation type="submission" date="2020-07" db="EMBL/GenBank/DDBJ databases">
        <title>Multicomponent nature underlies the extraordinary mechanical properties of spider dragline silk.</title>
        <authorList>
            <person name="Kono N."/>
            <person name="Nakamura H."/>
            <person name="Mori M."/>
            <person name="Yoshida Y."/>
            <person name="Ohtoshi R."/>
            <person name="Malay A.D."/>
            <person name="Moran D.A.P."/>
            <person name="Tomita M."/>
            <person name="Numata K."/>
            <person name="Arakawa K."/>
        </authorList>
    </citation>
    <scope>NUCLEOTIDE SEQUENCE</scope>
</reference>
<comment type="caution">
    <text evidence="1">The sequence shown here is derived from an EMBL/GenBank/DDBJ whole genome shotgun (WGS) entry which is preliminary data.</text>
</comment>